<feature type="domain" description="Exoribonuclease Xrn1 D2/D3" evidence="13">
    <location>
        <begin position="976"/>
        <end position="1194"/>
    </location>
</feature>
<dbReference type="GO" id="GO:0016075">
    <property type="term" value="P:rRNA catabolic process"/>
    <property type="evidence" value="ECO:0007669"/>
    <property type="project" value="TreeGrafter"/>
</dbReference>
<dbReference type="PANTHER" id="PTHR12341:SF7">
    <property type="entry name" value="5'-3' EXORIBONUCLEASE 1"/>
    <property type="match status" value="1"/>
</dbReference>
<feature type="domain" description="Xrn1 helical" evidence="10">
    <location>
        <begin position="269"/>
        <end position="352"/>
    </location>
</feature>
<dbReference type="GO" id="GO:0005634">
    <property type="term" value="C:nucleus"/>
    <property type="evidence" value="ECO:0007669"/>
    <property type="project" value="TreeGrafter"/>
</dbReference>
<comment type="function">
    <text evidence="6">Multifunctional protein that exhibits several independent functions at different levels of the cellular processes. 5'-3' exonuclease component of the nonsense-mediated mRNA decay (NMD) which is a highly conserved mRNA degradation pathway, an RNA surveillance system whose role is to identify and rid cells of mRNA with premature termination codons and thus prevents accumulation of potentially harmful truncated proteins.</text>
</comment>
<dbReference type="Gene3D" id="1.25.40.1050">
    <property type="match status" value="1"/>
</dbReference>
<comment type="caution">
    <text evidence="14">The sequence shown here is derived from an EMBL/GenBank/DDBJ whole genome shotgun (WGS) entry which is preliminary data.</text>
</comment>
<feature type="domain" description="Xrn1 N-terminal" evidence="9">
    <location>
        <begin position="6"/>
        <end position="222"/>
    </location>
</feature>
<keyword evidence="6" id="KW-0866">Nonsense-mediated mRNA decay</keyword>
<dbReference type="InterPro" id="IPR041106">
    <property type="entry name" value="XRN1_D2_D3"/>
</dbReference>
<dbReference type="EMBL" id="SOZI01000026">
    <property type="protein sequence ID" value="TNY22353.1"/>
    <property type="molecule type" value="Genomic_DNA"/>
</dbReference>
<dbReference type="GO" id="GO:0005737">
    <property type="term" value="C:cytoplasm"/>
    <property type="evidence" value="ECO:0007669"/>
    <property type="project" value="UniProtKB-SubCell"/>
</dbReference>
<evidence type="ECO:0000313" key="14">
    <source>
        <dbReference type="EMBL" id="TNY22353.1"/>
    </source>
</evidence>
<keyword evidence="7" id="KW-0175">Coiled coil</keyword>
<dbReference type="EC" id="3.1.13.-" evidence="6"/>
<dbReference type="InterPro" id="IPR004859">
    <property type="entry name" value="Xrn1_N"/>
</dbReference>
<evidence type="ECO:0000256" key="5">
    <source>
        <dbReference type="ARBA" id="ARBA00022839"/>
    </source>
</evidence>
<dbReference type="GO" id="GO:0006397">
    <property type="term" value="P:mRNA processing"/>
    <property type="evidence" value="ECO:0007669"/>
    <property type="project" value="UniProtKB-KW"/>
</dbReference>
<dbReference type="InterPro" id="IPR047007">
    <property type="entry name" value="XRN1_D1_sf"/>
</dbReference>
<dbReference type="InterPro" id="IPR027073">
    <property type="entry name" value="5_3_exoribonuclease"/>
</dbReference>
<feature type="compositionally biased region" description="Acidic residues" evidence="8">
    <location>
        <begin position="486"/>
        <end position="499"/>
    </location>
</feature>
<protein>
    <recommendedName>
        <fullName evidence="6">5'-3' exoribonuclease 1</fullName>
        <ecNumber evidence="6">3.1.13.-</ecNumber>
    </recommendedName>
</protein>
<dbReference type="Gene3D" id="3.40.50.12390">
    <property type="match status" value="2"/>
</dbReference>
<dbReference type="Pfam" id="PF17846">
    <property type="entry name" value="XRN_M"/>
    <property type="match status" value="2"/>
</dbReference>
<evidence type="ECO:0000256" key="3">
    <source>
        <dbReference type="ARBA" id="ARBA00022722"/>
    </source>
</evidence>
<dbReference type="Pfam" id="PF18332">
    <property type="entry name" value="XRN1_D1"/>
    <property type="match status" value="1"/>
</dbReference>
<dbReference type="InterPro" id="IPR016494">
    <property type="entry name" value="5_3_exoribonuclease_1"/>
</dbReference>
<feature type="region of interest" description="Disordered" evidence="8">
    <location>
        <begin position="1411"/>
        <end position="1430"/>
    </location>
</feature>
<evidence type="ECO:0000256" key="6">
    <source>
        <dbReference type="PIRNR" id="PIRNR006743"/>
    </source>
</evidence>
<evidence type="ECO:0000259" key="10">
    <source>
        <dbReference type="Pfam" id="PF17846"/>
    </source>
</evidence>
<dbReference type="InterPro" id="IPR014722">
    <property type="entry name" value="Rib_uL2_dom2"/>
</dbReference>
<proteinExistence type="inferred from homology"/>
<organism evidence="14 15">
    <name type="scientific">Rhodotorula diobovata</name>
    <dbReference type="NCBI Taxonomy" id="5288"/>
    <lineage>
        <taxon>Eukaryota</taxon>
        <taxon>Fungi</taxon>
        <taxon>Dikarya</taxon>
        <taxon>Basidiomycota</taxon>
        <taxon>Pucciniomycotina</taxon>
        <taxon>Microbotryomycetes</taxon>
        <taxon>Sporidiobolales</taxon>
        <taxon>Sporidiobolaceae</taxon>
        <taxon>Rhodotorula</taxon>
    </lineage>
</organism>
<evidence type="ECO:0000256" key="8">
    <source>
        <dbReference type="SAM" id="MobiDB-lite"/>
    </source>
</evidence>
<reference evidence="14 15" key="1">
    <citation type="submission" date="2019-03" db="EMBL/GenBank/DDBJ databases">
        <title>Rhodosporidium diobovatum UCD-FST 08-225 genome sequencing, assembly, and annotation.</title>
        <authorList>
            <person name="Fakankun I.U."/>
            <person name="Fristensky B."/>
            <person name="Levin D.B."/>
        </authorList>
    </citation>
    <scope>NUCLEOTIDE SEQUENCE [LARGE SCALE GENOMIC DNA]</scope>
    <source>
        <strain evidence="14 15">UCD-FST 08-225</strain>
    </source>
</reference>
<dbReference type="Gene3D" id="2.30.30.750">
    <property type="match status" value="1"/>
</dbReference>
<dbReference type="STRING" id="5288.A0A5C5FZT4"/>
<feature type="compositionally biased region" description="Gly residues" evidence="8">
    <location>
        <begin position="1474"/>
        <end position="1502"/>
    </location>
</feature>
<keyword evidence="15" id="KW-1185">Reference proteome</keyword>
<feature type="compositionally biased region" description="Low complexity" evidence="8">
    <location>
        <begin position="1388"/>
        <end position="1406"/>
    </location>
</feature>
<dbReference type="Gene3D" id="2.170.260.40">
    <property type="match status" value="1"/>
</dbReference>
<dbReference type="PANTHER" id="PTHR12341">
    <property type="entry name" value="5'-&gt;3' EXORIBONUCLEASE"/>
    <property type="match status" value="1"/>
</dbReference>
<feature type="domain" description="5'-3' exoribonuclease 1 D1" evidence="12">
    <location>
        <begin position="787"/>
        <end position="971"/>
    </location>
</feature>
<keyword evidence="4 6" id="KW-0378">Hydrolase</keyword>
<dbReference type="FunFam" id="1.25.40.1050:FF:000002">
    <property type="entry name" value="5'-3' exoribonuclease"/>
    <property type="match status" value="1"/>
</dbReference>
<dbReference type="Pfam" id="PF18334">
    <property type="entry name" value="XRN1_D2_D3"/>
    <property type="match status" value="1"/>
</dbReference>
<dbReference type="InterPro" id="IPR040992">
    <property type="entry name" value="XRN1_D1"/>
</dbReference>
<dbReference type="Pfam" id="PF18129">
    <property type="entry name" value="SH3_12"/>
    <property type="match status" value="1"/>
</dbReference>
<dbReference type="Pfam" id="PF03159">
    <property type="entry name" value="XRN_N"/>
    <property type="match status" value="1"/>
</dbReference>
<evidence type="ECO:0000256" key="2">
    <source>
        <dbReference type="ARBA" id="ARBA00022664"/>
    </source>
</evidence>
<feature type="domain" description="5'-3' exoribonuclease 1 SH3-like" evidence="11">
    <location>
        <begin position="1221"/>
        <end position="1287"/>
    </location>
</feature>
<gene>
    <name evidence="14" type="ORF">DMC30DRAFT_411042</name>
</gene>
<name>A0A5C5FZT4_9BASI</name>
<feature type="domain" description="Xrn1 helical" evidence="10">
    <location>
        <begin position="542"/>
        <end position="745"/>
    </location>
</feature>
<evidence type="ECO:0000259" key="12">
    <source>
        <dbReference type="Pfam" id="PF18332"/>
    </source>
</evidence>
<feature type="region of interest" description="Disordered" evidence="8">
    <location>
        <begin position="468"/>
        <end position="499"/>
    </location>
</feature>
<comment type="subcellular location">
    <subcellularLocation>
        <location evidence="6">Cytoplasm</location>
    </subcellularLocation>
</comment>
<keyword evidence="3 6" id="KW-0540">Nuclease</keyword>
<sequence length="1511" mass="166366">MQAFPRERYPLISQLIQENRIPEFDALYLDMNGIIHNCSHPNDDDASFRISEEDIFLAVFSYVAHLFSVIKPQKLFFLAIDGVAPRAKMNQQRSRRFRTAKENKETVEKAKRRGEEIPDEAGFDSNCITPGTPFMARLSQQLKYFIAKKVSEDADWRNVEIVLSGHEVPGEGEHKIMEYIRLNKAQPGYSPNMRHCMYGLDADLIMLGLLSHDPHFCLLREEVTFGPRGGKGKAKSLHDQNFFLMHLGLFREYLDHEFEALKGTLPFEYDLERIIDDFILINIFIGNDFLPHLPGLHINEGALNRLFEIYKRILPKAGGYLNEHGKLNAPRLQLVLDELTVFEREQFEHETADVGLGRGGGPRSGRRGQEQAVEKARARGKLVLTEAQKKVVDEVSSFVLSHLATLTSPDSAQAELQFPNELVTARERRFLADLADALKLSVSYDAYSAEGESLVTVRFDEALVALAREEDEDDSDEAKSPLAGVSDEETEGAESSEAEEIGIVHLSLDGKVQKHGGRGPSPTDSAGDVDEPEWMTAIRRVLAKYAKAEVIKERTEEEAEQEQEKLVQDKIVQWKKDYYKEKLEFAPEDPTAIPTLAYRYIEGLQWVLHYYYRGVASWGWFYNYHYAPKMSDLKGAEKMQFSFELGKPFKPFEQLMGVLPDLSSQHIPAAFRDLMSDPASPIIDFYPAKFEQDMNGKKQEWEAIVKIPFIDEDRLLKTMAAREPRLTPEERARNTWGESTRFVYDESLDDTYPSSLPGFFPDLVHNHTRLDTFHLPTLDGGLSLVEGLLPGALLGKEAVSGFPSLHTIPHTASLGFHGVNVFQTDSRRETMVVSIDNLFDGHKVEDVARRLVGRKTHVGYPYLREALVEAVSDELFRYELDQNGLVKAIPHTQNEIYQWKRAADRIEHVYSKSKGCMIGRVEVVVHAKVLKGLELQDDGSLVKEWEDEAGDYALQATVSTVAVEDERFIEQPPVALDVEYPAGSKVFFLGHAAYGTPAQVMEHEEDSLAIRVAFFPGDKAENAIFKQRLAALKDAAYYPSHAVARMVGMSGLALSKITSSLLLYGASGDQRVNVGLNLKFEAKGQKVLGFSRKGDNGMWEFSGKAVELIRDYKAAFPEIAHTLDTRRGDLMRATDFFPAETVAQRMKELTAWIKEKGVRDLEKVPLYAEQLDKDAVQLIEKLEDQLTHLKTLDKIKQARIRGIPRQSILKPAHAPGRLRNQAFALGDRVVTVAETGSVPLSAKGVVVGIQSGFIDVVFDVQFMGGTTLGGRCSTYRGATVTLSSVLNLTNPQFSTGQGAPAPAPPAPFNKNAKFRQGTTPGGPNILPAHGLPAGGFHPAQSAANGAVGRGRGRGGLNGGNVQIMRNPRAVSPATSFHAVATGAAGPVQQPLSAAQQQQQQTQQQRLGQTLGIRGGGTAARGRGGFAHLPFAPGGPGAAAFGHHGHQQAYAPVQLARGGVAIPPPPALLNQGPATRGGRGGMRGGGAAARGGRGGAARGGAAQGGQATTTTA</sequence>
<keyword evidence="2" id="KW-0507">mRNA processing</keyword>
<dbReference type="OrthoDB" id="372487at2759"/>
<dbReference type="GO" id="GO:0004534">
    <property type="term" value="F:5'-3' RNA exonuclease activity"/>
    <property type="evidence" value="ECO:0007669"/>
    <property type="project" value="TreeGrafter"/>
</dbReference>
<dbReference type="Gene3D" id="2.30.30.30">
    <property type="match status" value="1"/>
</dbReference>
<feature type="region of interest" description="Disordered" evidence="8">
    <location>
        <begin position="1387"/>
        <end position="1406"/>
    </location>
</feature>
<dbReference type="Proteomes" id="UP000311382">
    <property type="component" value="Unassembled WGS sequence"/>
</dbReference>
<evidence type="ECO:0000256" key="1">
    <source>
        <dbReference type="ARBA" id="ARBA00006994"/>
    </source>
</evidence>
<evidence type="ECO:0000313" key="15">
    <source>
        <dbReference type="Proteomes" id="UP000311382"/>
    </source>
</evidence>
<keyword evidence="5 6" id="KW-0269">Exonuclease</keyword>
<dbReference type="GO" id="GO:0000184">
    <property type="term" value="P:nuclear-transcribed mRNA catabolic process, nonsense-mediated decay"/>
    <property type="evidence" value="ECO:0007669"/>
    <property type="project" value="UniProtKB-KW"/>
</dbReference>
<evidence type="ECO:0000259" key="9">
    <source>
        <dbReference type="Pfam" id="PF03159"/>
    </source>
</evidence>
<evidence type="ECO:0000256" key="4">
    <source>
        <dbReference type="ARBA" id="ARBA00022801"/>
    </source>
</evidence>
<feature type="region of interest" description="Disordered" evidence="8">
    <location>
        <begin position="511"/>
        <end position="530"/>
    </location>
</feature>
<feature type="region of interest" description="Disordered" evidence="8">
    <location>
        <begin position="1461"/>
        <end position="1511"/>
    </location>
</feature>
<dbReference type="InterPro" id="IPR041385">
    <property type="entry name" value="SH3_12"/>
</dbReference>
<dbReference type="CDD" id="cd18673">
    <property type="entry name" value="PIN_XRN1-2-like"/>
    <property type="match status" value="1"/>
</dbReference>
<evidence type="ECO:0000256" key="7">
    <source>
        <dbReference type="SAM" id="Coils"/>
    </source>
</evidence>
<dbReference type="GO" id="GO:0003723">
    <property type="term" value="F:RNA binding"/>
    <property type="evidence" value="ECO:0007669"/>
    <property type="project" value="UniProtKB-KW"/>
</dbReference>
<feature type="region of interest" description="Disordered" evidence="8">
    <location>
        <begin position="1294"/>
        <end position="1322"/>
    </location>
</feature>
<evidence type="ECO:0000259" key="11">
    <source>
        <dbReference type="Pfam" id="PF18129"/>
    </source>
</evidence>
<keyword evidence="6" id="KW-0963">Cytoplasm</keyword>
<accession>A0A5C5FZT4</accession>
<keyword evidence="6" id="KW-0694">RNA-binding</keyword>
<comment type="similarity">
    <text evidence="1">Belongs to the 5'-3' exonuclease family. XRN2/RAT1 subfamily.</text>
</comment>
<dbReference type="InterPro" id="IPR041412">
    <property type="entry name" value="Xrn1_helical"/>
</dbReference>
<dbReference type="InterPro" id="IPR047008">
    <property type="entry name" value="XRN1_SH3_sf"/>
</dbReference>
<dbReference type="FunFam" id="3.40.50.12390:FF:000002">
    <property type="entry name" value="5'-3' exoribonuclease 1"/>
    <property type="match status" value="1"/>
</dbReference>
<feature type="coiled-coil region" evidence="7">
    <location>
        <begin position="538"/>
        <end position="572"/>
    </location>
</feature>
<dbReference type="PIRSF" id="PIRSF006743">
    <property type="entry name" value="Exonuclease_Xnr1"/>
    <property type="match status" value="1"/>
</dbReference>
<feature type="compositionally biased region" description="Gly residues" evidence="8">
    <location>
        <begin position="1412"/>
        <end position="1424"/>
    </location>
</feature>
<evidence type="ECO:0000259" key="13">
    <source>
        <dbReference type="Pfam" id="PF18334"/>
    </source>
</evidence>